<protein>
    <submittedName>
        <fullName evidence="4">Carbon-nitrogen family hydrolase</fullName>
    </submittedName>
</protein>
<dbReference type="InterPro" id="IPR003010">
    <property type="entry name" value="C-N_Hydrolase"/>
</dbReference>
<dbReference type="InterPro" id="IPR001110">
    <property type="entry name" value="UPF0012_CS"/>
</dbReference>
<proteinExistence type="inferred from homology"/>
<evidence type="ECO:0000256" key="2">
    <source>
        <dbReference type="SAM" id="MobiDB-lite"/>
    </source>
</evidence>
<dbReference type="InterPro" id="IPR036526">
    <property type="entry name" value="C-N_Hydrolase_sf"/>
</dbReference>
<dbReference type="PROSITE" id="PS50263">
    <property type="entry name" value="CN_HYDROLASE"/>
    <property type="match status" value="1"/>
</dbReference>
<feature type="domain" description="CN hydrolase" evidence="3">
    <location>
        <begin position="38"/>
        <end position="278"/>
    </location>
</feature>
<accession>A0A345XJA0</accession>
<reference evidence="4 5" key="1">
    <citation type="submission" date="2018-07" db="EMBL/GenBank/DDBJ databases">
        <title>Draft genome of the type strain Streptomyces armeniacus ATCC 15676.</title>
        <authorList>
            <person name="Labana P."/>
            <person name="Gosse J.T."/>
            <person name="Boddy C.N."/>
        </authorList>
    </citation>
    <scope>NUCLEOTIDE SEQUENCE [LARGE SCALE GENOMIC DNA]</scope>
    <source>
        <strain evidence="4 5">ATCC 15676</strain>
    </source>
</reference>
<evidence type="ECO:0000313" key="5">
    <source>
        <dbReference type="Proteomes" id="UP000254425"/>
    </source>
</evidence>
<organism evidence="4 5">
    <name type="scientific">Streptomyces armeniacus</name>
    <dbReference type="NCBI Taxonomy" id="83291"/>
    <lineage>
        <taxon>Bacteria</taxon>
        <taxon>Bacillati</taxon>
        <taxon>Actinomycetota</taxon>
        <taxon>Actinomycetes</taxon>
        <taxon>Kitasatosporales</taxon>
        <taxon>Streptomycetaceae</taxon>
        <taxon>Streptomyces</taxon>
    </lineage>
</organism>
<dbReference type="CDD" id="cd07583">
    <property type="entry name" value="nitrilase_5"/>
    <property type="match status" value="1"/>
</dbReference>
<dbReference type="Proteomes" id="UP000254425">
    <property type="component" value="Chromosome"/>
</dbReference>
<dbReference type="PANTHER" id="PTHR23088:SF27">
    <property type="entry name" value="DEAMINATED GLUTATHIONE AMIDASE"/>
    <property type="match status" value="1"/>
</dbReference>
<name>A0A345XJA0_9ACTN</name>
<keyword evidence="4" id="KW-0378">Hydrolase</keyword>
<dbReference type="EMBL" id="CP031320">
    <property type="protein sequence ID" value="AXK31716.1"/>
    <property type="molecule type" value="Genomic_DNA"/>
</dbReference>
<dbReference type="Gene3D" id="3.60.110.10">
    <property type="entry name" value="Carbon-nitrogen hydrolase"/>
    <property type="match status" value="1"/>
</dbReference>
<feature type="compositionally biased region" description="Low complexity" evidence="2">
    <location>
        <begin position="9"/>
        <end position="37"/>
    </location>
</feature>
<evidence type="ECO:0000256" key="1">
    <source>
        <dbReference type="ARBA" id="ARBA00010613"/>
    </source>
</evidence>
<dbReference type="PROSITE" id="PS01227">
    <property type="entry name" value="UPF0012"/>
    <property type="match status" value="1"/>
</dbReference>
<comment type="similarity">
    <text evidence="1">Belongs to the carbon-nitrogen hydrolase superfamily. NIT1/NIT2 family.</text>
</comment>
<dbReference type="PANTHER" id="PTHR23088">
    <property type="entry name" value="NITRILASE-RELATED"/>
    <property type="match status" value="1"/>
</dbReference>
<dbReference type="AlphaFoldDB" id="A0A345XJA0"/>
<dbReference type="Pfam" id="PF00795">
    <property type="entry name" value="CN_hydrolase"/>
    <property type="match status" value="1"/>
</dbReference>
<feature type="region of interest" description="Disordered" evidence="2">
    <location>
        <begin position="1"/>
        <end position="37"/>
    </location>
</feature>
<dbReference type="SUPFAM" id="SSF56317">
    <property type="entry name" value="Carbon-nitrogen hydrolase"/>
    <property type="match status" value="1"/>
</dbReference>
<dbReference type="GO" id="GO:0016787">
    <property type="term" value="F:hydrolase activity"/>
    <property type="evidence" value="ECO:0007669"/>
    <property type="project" value="UniProtKB-KW"/>
</dbReference>
<sequence length="296" mass="31288">MDGGTVRASSSNSPTNSPDSAPNPGADPAADPPADASFHVALVQLRVDPDEPVSARRERTAALVRAQRGADLVVLPELWPVGAFAFDRFEAEAEPARHGPTAEAMSAAARDAGVWLHAGSVVERAPGGELFNTSLVFSPDGELAATYRKIHRFGFDRGEATLMDAGTQPVTVPHPSAVLGLATCYDLRFPELFRALVDAGARLLVVPAGWPARRAAHWSLLARARAVENQCYVLACGTAGTHAGVLQAGHSAVIDPWGEVVAEASDTEERVLTAVIDPAEVGRVREKFPALKDRVL</sequence>
<evidence type="ECO:0000313" key="4">
    <source>
        <dbReference type="EMBL" id="AXK31716.1"/>
    </source>
</evidence>
<evidence type="ECO:0000259" key="3">
    <source>
        <dbReference type="PROSITE" id="PS50263"/>
    </source>
</evidence>
<gene>
    <name evidence="4" type="ORF">DVA86_02680</name>
</gene>
<dbReference type="KEGG" id="sarm:DVA86_02680"/>
<keyword evidence="5" id="KW-1185">Reference proteome</keyword>